<evidence type="ECO:0000256" key="1">
    <source>
        <dbReference type="ARBA" id="ARBA00006484"/>
    </source>
</evidence>
<dbReference type="Proteomes" id="UP001431783">
    <property type="component" value="Unassembled WGS sequence"/>
</dbReference>
<dbReference type="GO" id="GO:0005737">
    <property type="term" value="C:cytoplasm"/>
    <property type="evidence" value="ECO:0007669"/>
    <property type="project" value="TreeGrafter"/>
</dbReference>
<dbReference type="PANTHER" id="PTHR44229">
    <property type="entry name" value="15-HYDROXYPROSTAGLANDIN DEHYDROGENASE [NAD(+)]"/>
    <property type="match status" value="1"/>
</dbReference>
<dbReference type="PRINTS" id="PR00080">
    <property type="entry name" value="SDRFAMILY"/>
</dbReference>
<dbReference type="GO" id="GO:0016616">
    <property type="term" value="F:oxidoreductase activity, acting on the CH-OH group of donors, NAD or NADP as acceptor"/>
    <property type="evidence" value="ECO:0007669"/>
    <property type="project" value="TreeGrafter"/>
</dbReference>
<dbReference type="Gene3D" id="3.40.50.720">
    <property type="entry name" value="NAD(P)-binding Rossmann-like Domain"/>
    <property type="match status" value="2"/>
</dbReference>
<evidence type="ECO:0000313" key="4">
    <source>
        <dbReference type="EMBL" id="KAK9875052.1"/>
    </source>
</evidence>
<dbReference type="InterPro" id="IPR036291">
    <property type="entry name" value="NAD(P)-bd_dom_sf"/>
</dbReference>
<proteinExistence type="inferred from homology"/>
<name>A0AAW1TU38_9CUCU</name>
<dbReference type="InterPro" id="IPR020904">
    <property type="entry name" value="Sc_DH/Rdtase_CS"/>
</dbReference>
<comment type="similarity">
    <text evidence="1 3">Belongs to the short-chain dehydrogenases/reductases (SDR) family.</text>
</comment>
<comment type="caution">
    <text evidence="4">The sequence shown here is derived from an EMBL/GenBank/DDBJ whole genome shotgun (WGS) entry which is preliminary data.</text>
</comment>
<reference evidence="4 5" key="1">
    <citation type="submission" date="2023-03" db="EMBL/GenBank/DDBJ databases">
        <title>Genome insight into feeding habits of ladybird beetles.</title>
        <authorList>
            <person name="Li H.-S."/>
            <person name="Huang Y.-H."/>
            <person name="Pang H."/>
        </authorList>
    </citation>
    <scope>NUCLEOTIDE SEQUENCE [LARGE SCALE GENOMIC DNA]</scope>
    <source>
        <strain evidence="4">SYSU_2023b</strain>
        <tissue evidence="4">Whole body</tissue>
    </source>
</reference>
<dbReference type="EMBL" id="JARQZJ010000032">
    <property type="protein sequence ID" value="KAK9875052.1"/>
    <property type="molecule type" value="Genomic_DNA"/>
</dbReference>
<evidence type="ECO:0000313" key="5">
    <source>
        <dbReference type="Proteomes" id="UP001431783"/>
    </source>
</evidence>
<keyword evidence="5" id="KW-1185">Reference proteome</keyword>
<dbReference type="AlphaFoldDB" id="A0AAW1TU38"/>
<evidence type="ECO:0000256" key="2">
    <source>
        <dbReference type="ARBA" id="ARBA00023002"/>
    </source>
</evidence>
<dbReference type="InterPro" id="IPR002347">
    <property type="entry name" value="SDR_fam"/>
</dbReference>
<protein>
    <submittedName>
        <fullName evidence="4">Uncharacterized protein</fullName>
    </submittedName>
</protein>
<dbReference type="SUPFAM" id="SSF51735">
    <property type="entry name" value="NAD(P)-binding Rossmann-fold domains"/>
    <property type="match status" value="1"/>
</dbReference>
<keyword evidence="2" id="KW-0560">Oxidoreductase</keyword>
<accession>A0AAW1TU38</accession>
<evidence type="ECO:0000256" key="3">
    <source>
        <dbReference type="RuleBase" id="RU000363"/>
    </source>
</evidence>
<dbReference type="Pfam" id="PF00106">
    <property type="entry name" value="adh_short"/>
    <property type="match status" value="1"/>
</dbReference>
<sequence length="390" mass="43762">MFDIQQKIALVTGGASGIGLEIAKQLLVNGAKVSKNLNSFYHKTLNVLIADTVHNIKILESILRKTDSVIKSLIPIEVWRDFSYKEKNRYEKLFLAVKSRNIKKLNNLIRNQQNEYRNQTPDSIKNWIENLTDVEIPEYANEVLSLGPKFAAPLKPVSETLPTQDIIANVETAIEDRTSIVKDEIRAIYSFEDAFKFTLEKFENIDILVNNAGCIDEINYEKTIAVNVLGTVHGTLLAHEKYILNHKSGSEGLIINIASTTGCHDEQVCNFLYGTPIYGATKSAVASLVLGLGNKRHYDYSNIKVLGIAPGFTSTNMAQNFQPRNEQYGMIMYQEAPKAIMQTPEFLAKNVIDIIKEKPTGTIWICENNQEAYEYIPSLAVAECHKTLAD</sequence>
<gene>
    <name evidence="4" type="ORF">WA026_005854</name>
</gene>
<dbReference type="PROSITE" id="PS00061">
    <property type="entry name" value="ADH_SHORT"/>
    <property type="match status" value="1"/>
</dbReference>
<organism evidence="4 5">
    <name type="scientific">Henosepilachna vigintioctopunctata</name>
    <dbReference type="NCBI Taxonomy" id="420089"/>
    <lineage>
        <taxon>Eukaryota</taxon>
        <taxon>Metazoa</taxon>
        <taxon>Ecdysozoa</taxon>
        <taxon>Arthropoda</taxon>
        <taxon>Hexapoda</taxon>
        <taxon>Insecta</taxon>
        <taxon>Pterygota</taxon>
        <taxon>Neoptera</taxon>
        <taxon>Endopterygota</taxon>
        <taxon>Coleoptera</taxon>
        <taxon>Polyphaga</taxon>
        <taxon>Cucujiformia</taxon>
        <taxon>Coccinelloidea</taxon>
        <taxon>Coccinellidae</taxon>
        <taxon>Epilachninae</taxon>
        <taxon>Epilachnini</taxon>
        <taxon>Henosepilachna</taxon>
    </lineage>
</organism>
<dbReference type="PANTHER" id="PTHR44229:SF8">
    <property type="entry name" value="ALCOHOL DEHYDROGENASE-RELATED"/>
    <property type="match status" value="1"/>
</dbReference>